<proteinExistence type="inferred from homology"/>
<sequence length="311" mass="35336">MEMLQLKYFLTVARLEHMTKAAQELHIAQPALSKTISRLEEDVGVPLFDRQGRQIRLNPFGKILQNKAQAALQMLEEARREIADLSGMEQGRIHLCLSNMEQLRDPLKMFLTRYPEVHFQIVQSAMADMEQLLESNEVDFFLTALPIQHPGIRQLPLLNEEVYLAVPPGHPLANRQSIDLIEAAEEPFVGYKEGYPYRRMNDEFCRQAGFQPKVVCEVEDPASIAELVRAGFGIAFVGECRSSQELSLVKLRINQPACQRSFHIAWLEHRYLSKAALAFKEFLIQYFAGIGMSDSNSSRLMKLSLNEGIGS</sequence>
<evidence type="ECO:0000256" key="2">
    <source>
        <dbReference type="ARBA" id="ARBA00023015"/>
    </source>
</evidence>
<dbReference type="InterPro" id="IPR036388">
    <property type="entry name" value="WH-like_DNA-bd_sf"/>
</dbReference>
<dbReference type="AlphaFoldDB" id="H3S972"/>
<protein>
    <submittedName>
        <fullName evidence="7">LysR family transcriptional regulator</fullName>
    </submittedName>
</protein>
<keyword evidence="8" id="KW-1185">Reference proteome</keyword>
<dbReference type="Gene3D" id="3.40.190.290">
    <property type="match status" value="1"/>
</dbReference>
<gene>
    <name evidence="7" type="ORF">PDENDC454_00360</name>
</gene>
<evidence type="ECO:0000313" key="8">
    <source>
        <dbReference type="Proteomes" id="UP000003900"/>
    </source>
</evidence>
<dbReference type="InterPro" id="IPR000847">
    <property type="entry name" value="LysR_HTH_N"/>
</dbReference>
<evidence type="ECO:0000313" key="7">
    <source>
        <dbReference type="EMBL" id="EHQ64320.1"/>
    </source>
</evidence>
<dbReference type="PRINTS" id="PR00039">
    <property type="entry name" value="HTHLYSR"/>
</dbReference>
<feature type="coiled-coil region" evidence="5">
    <location>
        <begin position="61"/>
        <end position="88"/>
    </location>
</feature>
<dbReference type="PANTHER" id="PTHR30419:SF28">
    <property type="entry name" value="HTH-TYPE TRANSCRIPTIONAL REGULATOR BSDA"/>
    <property type="match status" value="1"/>
</dbReference>
<organism evidence="7 8">
    <name type="scientific">Paenibacillus dendritiformis C454</name>
    <dbReference type="NCBI Taxonomy" id="1131935"/>
    <lineage>
        <taxon>Bacteria</taxon>
        <taxon>Bacillati</taxon>
        <taxon>Bacillota</taxon>
        <taxon>Bacilli</taxon>
        <taxon>Bacillales</taxon>
        <taxon>Paenibacillaceae</taxon>
        <taxon>Paenibacillus</taxon>
    </lineage>
</organism>
<name>H3S972_9BACL</name>
<evidence type="ECO:0000256" key="5">
    <source>
        <dbReference type="SAM" id="Coils"/>
    </source>
</evidence>
<dbReference type="GO" id="GO:0003677">
    <property type="term" value="F:DNA binding"/>
    <property type="evidence" value="ECO:0007669"/>
    <property type="project" value="UniProtKB-KW"/>
</dbReference>
<comment type="caution">
    <text evidence="7">The sequence shown here is derived from an EMBL/GenBank/DDBJ whole genome shotgun (WGS) entry which is preliminary data.</text>
</comment>
<keyword evidence="2" id="KW-0805">Transcription regulation</keyword>
<evidence type="ECO:0000259" key="6">
    <source>
        <dbReference type="PROSITE" id="PS50931"/>
    </source>
</evidence>
<reference evidence="7 8" key="1">
    <citation type="journal article" date="2012" name="J. Bacteriol.">
        <title>Genome Sequence of the Pattern-Forming Social Bacterium Paenibacillus dendritiformis C454 Chiral Morphotype.</title>
        <authorList>
            <person name="Sirota-Madi A."/>
            <person name="Olender T."/>
            <person name="Helman Y."/>
            <person name="Brainis I."/>
            <person name="Finkelshtein A."/>
            <person name="Roth D."/>
            <person name="Hagai E."/>
            <person name="Leshkowitz D."/>
            <person name="Brodsky L."/>
            <person name="Galatenko V."/>
            <person name="Nikolaev V."/>
            <person name="Gutnick D.L."/>
            <person name="Lancet D."/>
            <person name="Ben-Jacob E."/>
        </authorList>
    </citation>
    <scope>NUCLEOTIDE SEQUENCE [LARGE SCALE GENOMIC DNA]</scope>
    <source>
        <strain evidence="7 8">C454</strain>
    </source>
</reference>
<dbReference type="PATRIC" id="fig|1131935.3.peg.72"/>
<dbReference type="Pfam" id="PF00126">
    <property type="entry name" value="HTH_1"/>
    <property type="match status" value="1"/>
</dbReference>
<dbReference type="EMBL" id="AHKH01000001">
    <property type="protein sequence ID" value="EHQ64320.1"/>
    <property type="molecule type" value="Genomic_DNA"/>
</dbReference>
<dbReference type="Pfam" id="PF03466">
    <property type="entry name" value="LysR_substrate"/>
    <property type="match status" value="1"/>
</dbReference>
<comment type="similarity">
    <text evidence="1">Belongs to the LysR transcriptional regulatory family.</text>
</comment>
<keyword evidence="3" id="KW-0238">DNA-binding</keyword>
<evidence type="ECO:0000256" key="4">
    <source>
        <dbReference type="ARBA" id="ARBA00023163"/>
    </source>
</evidence>
<evidence type="ECO:0000256" key="1">
    <source>
        <dbReference type="ARBA" id="ARBA00009437"/>
    </source>
</evidence>
<feature type="domain" description="HTH lysR-type" evidence="6">
    <location>
        <begin position="1"/>
        <end position="58"/>
    </location>
</feature>
<dbReference type="STRING" id="1131935.PDENDC454_00360"/>
<dbReference type="PROSITE" id="PS50931">
    <property type="entry name" value="HTH_LYSR"/>
    <property type="match status" value="1"/>
</dbReference>
<dbReference type="InterPro" id="IPR036390">
    <property type="entry name" value="WH_DNA-bd_sf"/>
</dbReference>
<dbReference type="SUPFAM" id="SSF53850">
    <property type="entry name" value="Periplasmic binding protein-like II"/>
    <property type="match status" value="1"/>
</dbReference>
<keyword evidence="4" id="KW-0804">Transcription</keyword>
<dbReference type="PANTHER" id="PTHR30419">
    <property type="entry name" value="HTH-TYPE TRANSCRIPTIONAL REGULATOR YBHD"/>
    <property type="match status" value="1"/>
</dbReference>
<dbReference type="GO" id="GO:0003700">
    <property type="term" value="F:DNA-binding transcription factor activity"/>
    <property type="evidence" value="ECO:0007669"/>
    <property type="project" value="InterPro"/>
</dbReference>
<dbReference type="Proteomes" id="UP000003900">
    <property type="component" value="Unassembled WGS sequence"/>
</dbReference>
<dbReference type="RefSeq" id="WP_006674584.1">
    <property type="nucleotide sequence ID" value="NZ_AHKH01000001.1"/>
</dbReference>
<dbReference type="InterPro" id="IPR005119">
    <property type="entry name" value="LysR_subst-bd"/>
</dbReference>
<dbReference type="OrthoDB" id="9803735at2"/>
<dbReference type="SUPFAM" id="SSF46785">
    <property type="entry name" value="Winged helix' DNA-binding domain"/>
    <property type="match status" value="1"/>
</dbReference>
<dbReference type="Gene3D" id="1.10.10.10">
    <property type="entry name" value="Winged helix-like DNA-binding domain superfamily/Winged helix DNA-binding domain"/>
    <property type="match status" value="1"/>
</dbReference>
<dbReference type="FunFam" id="1.10.10.10:FF:000001">
    <property type="entry name" value="LysR family transcriptional regulator"/>
    <property type="match status" value="1"/>
</dbReference>
<evidence type="ECO:0000256" key="3">
    <source>
        <dbReference type="ARBA" id="ARBA00023125"/>
    </source>
</evidence>
<keyword evidence="5" id="KW-0175">Coiled coil</keyword>
<dbReference type="InterPro" id="IPR050950">
    <property type="entry name" value="HTH-type_LysR_regulators"/>
</dbReference>
<accession>H3S972</accession>
<dbReference type="GO" id="GO:0005829">
    <property type="term" value="C:cytosol"/>
    <property type="evidence" value="ECO:0007669"/>
    <property type="project" value="TreeGrafter"/>
</dbReference>